<protein>
    <recommendedName>
        <fullName evidence="2">Mab-21-like HhH/H2TH-like domain-containing protein</fullName>
    </recommendedName>
</protein>
<reference evidence="3" key="2">
    <citation type="submission" date="2020-11" db="EMBL/GenBank/DDBJ databases">
        <authorList>
            <person name="McCartney M.A."/>
            <person name="Auch B."/>
            <person name="Kono T."/>
            <person name="Mallez S."/>
            <person name="Becker A."/>
            <person name="Gohl D.M."/>
            <person name="Silverstein K.A.T."/>
            <person name="Koren S."/>
            <person name="Bechman K.B."/>
            <person name="Herman A."/>
            <person name="Abrahante J.E."/>
            <person name="Garbe J."/>
        </authorList>
    </citation>
    <scope>NUCLEOTIDE SEQUENCE</scope>
    <source>
        <strain evidence="3">Duluth1</strain>
        <tissue evidence="3">Whole animal</tissue>
    </source>
</reference>
<name>A0A9D4BLG0_DREPO</name>
<keyword evidence="1" id="KW-0472">Membrane</keyword>
<dbReference type="PANTHER" id="PTHR10656:SF69">
    <property type="entry name" value="MAB-21-LIKE HHH_H2TH-LIKE DOMAIN-CONTAINING PROTEIN"/>
    <property type="match status" value="1"/>
</dbReference>
<dbReference type="EMBL" id="JAIWYP010000015">
    <property type="protein sequence ID" value="KAH3700369.1"/>
    <property type="molecule type" value="Genomic_DNA"/>
</dbReference>
<feature type="domain" description="Mab-21-like HhH/H2TH-like" evidence="2">
    <location>
        <begin position="279"/>
        <end position="373"/>
    </location>
</feature>
<accession>A0A9D4BLG0</accession>
<reference evidence="3" key="1">
    <citation type="journal article" date="2019" name="bioRxiv">
        <title>The Genome of the Zebra Mussel, Dreissena polymorpha: A Resource for Invasive Species Research.</title>
        <authorList>
            <person name="McCartney M.A."/>
            <person name="Auch B."/>
            <person name="Kono T."/>
            <person name="Mallez S."/>
            <person name="Zhang Y."/>
            <person name="Obille A."/>
            <person name="Becker A."/>
            <person name="Abrahante J.E."/>
            <person name="Garbe J."/>
            <person name="Badalamenti J.P."/>
            <person name="Herman A."/>
            <person name="Mangelson H."/>
            <person name="Liachko I."/>
            <person name="Sullivan S."/>
            <person name="Sone E.D."/>
            <person name="Koren S."/>
            <person name="Silverstein K.A.T."/>
            <person name="Beckman K.B."/>
            <person name="Gohl D.M."/>
        </authorList>
    </citation>
    <scope>NUCLEOTIDE SEQUENCE</scope>
    <source>
        <strain evidence="3">Duluth1</strain>
        <tissue evidence="3">Whole animal</tissue>
    </source>
</reference>
<evidence type="ECO:0000313" key="4">
    <source>
        <dbReference type="Proteomes" id="UP000828390"/>
    </source>
</evidence>
<comment type="caution">
    <text evidence="3">The sequence shown here is derived from an EMBL/GenBank/DDBJ whole genome shotgun (WGS) entry which is preliminary data.</text>
</comment>
<evidence type="ECO:0000256" key="1">
    <source>
        <dbReference type="SAM" id="Phobius"/>
    </source>
</evidence>
<dbReference type="InterPro" id="IPR046906">
    <property type="entry name" value="Mab-21_HhH/H2TH-like"/>
</dbReference>
<dbReference type="InterPro" id="IPR024810">
    <property type="entry name" value="MAB21L/cGLR"/>
</dbReference>
<keyword evidence="4" id="KW-1185">Reference proteome</keyword>
<dbReference type="PANTHER" id="PTHR10656">
    <property type="entry name" value="CELL FATE DETERMINING PROTEIN MAB21-RELATED"/>
    <property type="match status" value="1"/>
</dbReference>
<dbReference type="SMART" id="SM01265">
    <property type="entry name" value="Mab-21"/>
    <property type="match status" value="1"/>
</dbReference>
<dbReference type="AlphaFoldDB" id="A0A9D4BLG0"/>
<proteinExistence type="predicted"/>
<dbReference type="Proteomes" id="UP000828390">
    <property type="component" value="Unassembled WGS sequence"/>
</dbReference>
<evidence type="ECO:0000259" key="2">
    <source>
        <dbReference type="Pfam" id="PF20266"/>
    </source>
</evidence>
<dbReference type="Pfam" id="PF20266">
    <property type="entry name" value="Mab-21_C"/>
    <property type="match status" value="1"/>
</dbReference>
<keyword evidence="1" id="KW-0812">Transmembrane</keyword>
<organism evidence="3 4">
    <name type="scientific">Dreissena polymorpha</name>
    <name type="common">Zebra mussel</name>
    <name type="synonym">Mytilus polymorpha</name>
    <dbReference type="NCBI Taxonomy" id="45954"/>
    <lineage>
        <taxon>Eukaryota</taxon>
        <taxon>Metazoa</taxon>
        <taxon>Spiralia</taxon>
        <taxon>Lophotrochozoa</taxon>
        <taxon>Mollusca</taxon>
        <taxon>Bivalvia</taxon>
        <taxon>Autobranchia</taxon>
        <taxon>Heteroconchia</taxon>
        <taxon>Euheterodonta</taxon>
        <taxon>Imparidentia</taxon>
        <taxon>Neoheterodontei</taxon>
        <taxon>Myida</taxon>
        <taxon>Dreissenoidea</taxon>
        <taxon>Dreissenidae</taxon>
        <taxon>Dreissena</taxon>
    </lineage>
</organism>
<feature type="transmembrane region" description="Helical" evidence="1">
    <location>
        <begin position="441"/>
        <end position="462"/>
    </location>
</feature>
<dbReference type="Gene3D" id="1.10.1410.40">
    <property type="match status" value="1"/>
</dbReference>
<keyword evidence="1" id="KW-1133">Transmembrane helix</keyword>
<sequence>MAEKSLFNLLDNVLDQLGFSENDIKERICMLDKCMIARTVFARKIQKRDDIDRIFVGSQREGIGLQFINDTDVLQIYMYKSCYCFESNNIDDQKTRPEAWLELDGTRTHPGHYFLKAHGAFSKICLYGDIQHFLIQHFGETFLSAELFMAEKDDMFATSNGYFGKHTVFMPRQGPSWPRSSNTFGKRYLASLLPRTINDSVDYVRGLPCICSTSLTKWSCRERKGDRPSKETMLNVVNLPAFVVPVAQKGTAHTNLQWRLCFILGEMYLLRTLNNTHMKVYVVLKFLAKYELRDVCPEISSFVMKNVLLWQAESTPCNDFRPDTLVMCINKALKYLKECLQKNNLPYYMLPERNLLLNKISRKQRRNVLKKLDHFNVTHFNNSLLNESHFLTNCLTKIGEEIYLGHCISKVNNVQVSFLNTVDLAIYIESMFYKRCFLSCLMYHMWTVVMPMTYTYGLHVLINPLRYHIPLRIGVLESFRRSQLIHTEASVSKPTSYGENF</sequence>
<gene>
    <name evidence="3" type="ORF">DPMN_075345</name>
</gene>
<evidence type="ECO:0000313" key="3">
    <source>
        <dbReference type="EMBL" id="KAH3700369.1"/>
    </source>
</evidence>